<keyword evidence="2" id="KW-1185">Reference proteome</keyword>
<evidence type="ECO:0000313" key="2">
    <source>
        <dbReference type="Proteomes" id="UP000011115"/>
    </source>
</evidence>
<reference evidence="1" key="2">
    <citation type="submission" date="2015-06" db="UniProtKB">
        <authorList>
            <consortium name="EnsemblPlants"/>
        </authorList>
    </citation>
    <scope>IDENTIFICATION</scope>
    <source>
        <strain evidence="1">DM1-3 516 R44</strain>
    </source>
</reference>
<name>M1E0Z8_SOLTU</name>
<dbReference type="AlphaFoldDB" id="M1E0Z8"/>
<dbReference type="PaxDb" id="4113-PGSC0003DMT400097600"/>
<dbReference type="Gramene" id="PGSC0003DMT400097600">
    <property type="protein sequence ID" value="PGSC0003DMT400097600"/>
    <property type="gene ID" value="PGSC0003DMG400047171"/>
</dbReference>
<dbReference type="EnsemblPlants" id="PGSC0003DMT400097600">
    <property type="protein sequence ID" value="PGSC0003DMT400097600"/>
    <property type="gene ID" value="PGSC0003DMG400047171"/>
</dbReference>
<dbReference type="PANTHER" id="PTHR33180:SF31">
    <property type="entry name" value="POLYPROTEIN PROTEIN"/>
    <property type="match status" value="1"/>
</dbReference>
<sequence>MGSGSRRVELLSKSMHDPSRILVPPTPLPPLALIVEQVPPVPPNQAPPPQSLNRLNVEGLRTILEEKCLSSDGVIDRYPEEFYAEYGKLVPKGKKKAILFKPVDHMVVRKKTLDDLKGWLAPLFTDITLRWIEASVPIEKKDLNVATTY</sequence>
<organism evidence="1 2">
    <name type="scientific">Solanum tuberosum</name>
    <name type="common">Potato</name>
    <dbReference type="NCBI Taxonomy" id="4113"/>
    <lineage>
        <taxon>Eukaryota</taxon>
        <taxon>Viridiplantae</taxon>
        <taxon>Streptophyta</taxon>
        <taxon>Embryophyta</taxon>
        <taxon>Tracheophyta</taxon>
        <taxon>Spermatophyta</taxon>
        <taxon>Magnoliopsida</taxon>
        <taxon>eudicotyledons</taxon>
        <taxon>Gunneridae</taxon>
        <taxon>Pentapetalae</taxon>
        <taxon>asterids</taxon>
        <taxon>lamiids</taxon>
        <taxon>Solanales</taxon>
        <taxon>Solanaceae</taxon>
        <taxon>Solanoideae</taxon>
        <taxon>Solaneae</taxon>
        <taxon>Solanum</taxon>
    </lineage>
</organism>
<accession>M1E0Z8</accession>
<protein>
    <submittedName>
        <fullName evidence="1">Uncharacterized protein</fullName>
    </submittedName>
</protein>
<dbReference type="HOGENOM" id="CLU_1752967_0_0_1"/>
<dbReference type="InParanoid" id="M1E0Z8"/>
<proteinExistence type="predicted"/>
<reference evidence="2" key="1">
    <citation type="journal article" date="2011" name="Nature">
        <title>Genome sequence and analysis of the tuber crop potato.</title>
        <authorList>
            <consortium name="The Potato Genome Sequencing Consortium"/>
        </authorList>
    </citation>
    <scope>NUCLEOTIDE SEQUENCE [LARGE SCALE GENOMIC DNA]</scope>
    <source>
        <strain evidence="2">cv. DM1-3 516 R44</strain>
    </source>
</reference>
<dbReference type="Proteomes" id="UP000011115">
    <property type="component" value="Unassembled WGS sequence"/>
</dbReference>
<dbReference type="PANTHER" id="PTHR33180">
    <property type="entry name" value="PHOTOSYSTEM II CP43 REACTION CENTER PROTEIN"/>
    <property type="match status" value="1"/>
</dbReference>
<evidence type="ECO:0000313" key="1">
    <source>
        <dbReference type="EnsemblPlants" id="PGSC0003DMT400097600"/>
    </source>
</evidence>